<feature type="transmembrane region" description="Helical" evidence="6">
    <location>
        <begin position="64"/>
        <end position="94"/>
    </location>
</feature>
<dbReference type="RefSeq" id="WP_281095416.1">
    <property type="nucleotide sequence ID" value="NZ_JARYZI010000013.1"/>
</dbReference>
<proteinExistence type="predicted"/>
<feature type="transmembrane region" description="Helical" evidence="6">
    <location>
        <begin position="196"/>
        <end position="223"/>
    </location>
</feature>
<feature type="transmembrane region" description="Helical" evidence="6">
    <location>
        <begin position="438"/>
        <end position="459"/>
    </location>
</feature>
<keyword evidence="4 6" id="KW-1133">Transmembrane helix</keyword>
<evidence type="ECO:0000256" key="4">
    <source>
        <dbReference type="ARBA" id="ARBA00022989"/>
    </source>
</evidence>
<gene>
    <name evidence="7" type="ORF">QE109_15275</name>
</gene>
<dbReference type="PANTHER" id="PTHR43652:SF2">
    <property type="entry name" value="BASIC AMINO ACID ANTIPORTER YFCC-RELATED"/>
    <property type="match status" value="1"/>
</dbReference>
<accession>A0ABT6NGG6</accession>
<keyword evidence="2" id="KW-1003">Cell membrane</keyword>
<reference evidence="7 8" key="1">
    <citation type="submission" date="2023-04" db="EMBL/GenBank/DDBJ databases">
        <title>Fusibacter bizertensis strain WBS, isolated from littoral bottom sediments of the Arctic seas - biochemical and genomic analysis.</title>
        <authorList>
            <person name="Brioukhanov A.L."/>
        </authorList>
    </citation>
    <scope>NUCLEOTIDE SEQUENCE [LARGE SCALE GENOMIC DNA]</scope>
    <source>
        <strain evidence="7 8">WBS</strain>
    </source>
</reference>
<feature type="transmembrane region" description="Helical" evidence="6">
    <location>
        <begin position="317"/>
        <end position="342"/>
    </location>
</feature>
<sequence>MSKQKIIVKKQKKGQDYGAAKTFISAAVILFLMLMLTGLLTYFIPGGEFDPETMIFTKSQTRGIPIVTWIGAPILVLFSDSGALVIAIIIFLLIIGGAIHVLKETGLIEGVILAIVKRFANNENLLLAMLIFVFMTLGAFVGVFEEVVPLVPLILILARRMGWDDVTGLGVSVLATGLGFAAAVTNPFTIGVAQQLAGLVIFSGALLRFFVFISVYGVLFFFLKGHIKRNRTERIDAKIQDTSHVPASAYKFFVSLMLLMVVVVGLTPFISFLRDITLPIIGLIFLIAGIGVGKIVNGSGKWVTKQFFQGAKEMSPAIILILLATGIKHVLIEGQILGTILYGISNQLQNKSPLFALFMTFLAVMGLNFFIGSGSAKAFILMPILMPLMDLLGIGRQLGILAFQFGDGFSNILYPTNAVLLIALGLSRISYVKWLKFILPLQVVLFVLAMFWLAIAYRFGYGL</sequence>
<protein>
    <submittedName>
        <fullName evidence="7">AbgT family transporter</fullName>
    </submittedName>
</protein>
<dbReference type="Proteomes" id="UP001158045">
    <property type="component" value="Unassembled WGS sequence"/>
</dbReference>
<evidence type="ECO:0000256" key="5">
    <source>
        <dbReference type="ARBA" id="ARBA00023136"/>
    </source>
</evidence>
<name>A0ABT6NGG6_9FIRM</name>
<comment type="caution">
    <text evidence="7">The sequence shown here is derived from an EMBL/GenBank/DDBJ whole genome shotgun (WGS) entry which is preliminary data.</text>
</comment>
<keyword evidence="8" id="KW-1185">Reference proteome</keyword>
<feature type="transmembrane region" description="Helical" evidence="6">
    <location>
        <begin position="126"/>
        <end position="157"/>
    </location>
</feature>
<dbReference type="InterPro" id="IPR018385">
    <property type="entry name" value="C4_dicarb_anaerob_car-like"/>
</dbReference>
<dbReference type="Pfam" id="PF03606">
    <property type="entry name" value="DcuC"/>
    <property type="match status" value="1"/>
</dbReference>
<feature type="transmembrane region" description="Helical" evidence="6">
    <location>
        <begin position="276"/>
        <end position="296"/>
    </location>
</feature>
<dbReference type="PANTHER" id="PTHR43652">
    <property type="entry name" value="BASIC AMINO ACID ANTIPORTER YFCC-RELATED"/>
    <property type="match status" value="1"/>
</dbReference>
<feature type="transmembrane region" description="Helical" evidence="6">
    <location>
        <begin position="412"/>
        <end position="431"/>
    </location>
</feature>
<evidence type="ECO:0000256" key="6">
    <source>
        <dbReference type="SAM" id="Phobius"/>
    </source>
</evidence>
<keyword evidence="5 6" id="KW-0472">Membrane</keyword>
<feature type="transmembrane region" description="Helical" evidence="6">
    <location>
        <begin position="21"/>
        <end position="44"/>
    </location>
</feature>
<feature type="transmembrane region" description="Helical" evidence="6">
    <location>
        <begin position="252"/>
        <end position="270"/>
    </location>
</feature>
<feature type="transmembrane region" description="Helical" evidence="6">
    <location>
        <begin position="354"/>
        <end position="372"/>
    </location>
</feature>
<keyword evidence="3 6" id="KW-0812">Transmembrane</keyword>
<comment type="subcellular location">
    <subcellularLocation>
        <location evidence="1">Cell membrane</location>
        <topology evidence="1">Multi-pass membrane protein</topology>
    </subcellularLocation>
</comment>
<dbReference type="EMBL" id="JARYZI010000013">
    <property type="protein sequence ID" value="MDH8679519.1"/>
    <property type="molecule type" value="Genomic_DNA"/>
</dbReference>
<organism evidence="7 8">
    <name type="scientific">Fusibacter bizertensis</name>
    <dbReference type="NCBI Taxonomy" id="1488331"/>
    <lineage>
        <taxon>Bacteria</taxon>
        <taxon>Bacillati</taxon>
        <taxon>Bacillota</taxon>
        <taxon>Clostridia</taxon>
        <taxon>Eubacteriales</taxon>
        <taxon>Eubacteriales Family XII. Incertae Sedis</taxon>
        <taxon>Fusibacter</taxon>
    </lineage>
</organism>
<feature type="transmembrane region" description="Helical" evidence="6">
    <location>
        <begin position="384"/>
        <end position="406"/>
    </location>
</feature>
<evidence type="ECO:0000313" key="8">
    <source>
        <dbReference type="Proteomes" id="UP001158045"/>
    </source>
</evidence>
<evidence type="ECO:0000256" key="2">
    <source>
        <dbReference type="ARBA" id="ARBA00022475"/>
    </source>
</evidence>
<evidence type="ECO:0000313" key="7">
    <source>
        <dbReference type="EMBL" id="MDH8679519.1"/>
    </source>
</evidence>
<evidence type="ECO:0000256" key="3">
    <source>
        <dbReference type="ARBA" id="ARBA00022692"/>
    </source>
</evidence>
<dbReference type="InterPro" id="IPR051679">
    <property type="entry name" value="DASS-Related_Transporters"/>
</dbReference>
<feature type="transmembrane region" description="Helical" evidence="6">
    <location>
        <begin position="169"/>
        <end position="190"/>
    </location>
</feature>
<evidence type="ECO:0000256" key="1">
    <source>
        <dbReference type="ARBA" id="ARBA00004651"/>
    </source>
</evidence>